<gene>
    <name evidence="2" type="ORF">PVAG01_02392</name>
</gene>
<protein>
    <submittedName>
        <fullName evidence="2">Uncharacterized protein</fullName>
    </submittedName>
</protein>
<proteinExistence type="predicted"/>
<dbReference type="EMBL" id="JBFCZG010000002">
    <property type="protein sequence ID" value="KAL3425601.1"/>
    <property type="molecule type" value="Genomic_DNA"/>
</dbReference>
<organism evidence="2 3">
    <name type="scientific">Phlyctema vagabunda</name>
    <dbReference type="NCBI Taxonomy" id="108571"/>
    <lineage>
        <taxon>Eukaryota</taxon>
        <taxon>Fungi</taxon>
        <taxon>Dikarya</taxon>
        <taxon>Ascomycota</taxon>
        <taxon>Pezizomycotina</taxon>
        <taxon>Leotiomycetes</taxon>
        <taxon>Helotiales</taxon>
        <taxon>Dermateaceae</taxon>
        <taxon>Phlyctema</taxon>
    </lineage>
</organism>
<keyword evidence="3" id="KW-1185">Reference proteome</keyword>
<reference evidence="2 3" key="1">
    <citation type="submission" date="2024-06" db="EMBL/GenBank/DDBJ databases">
        <title>Complete genome of Phlyctema vagabunda strain 19-DSS-EL-015.</title>
        <authorList>
            <person name="Fiorenzani C."/>
        </authorList>
    </citation>
    <scope>NUCLEOTIDE SEQUENCE [LARGE SCALE GENOMIC DNA]</scope>
    <source>
        <strain evidence="2 3">19-DSS-EL-015</strain>
    </source>
</reference>
<feature type="compositionally biased region" description="Polar residues" evidence="1">
    <location>
        <begin position="45"/>
        <end position="57"/>
    </location>
</feature>
<comment type="caution">
    <text evidence="2">The sequence shown here is derived from an EMBL/GenBank/DDBJ whole genome shotgun (WGS) entry which is preliminary data.</text>
</comment>
<accession>A0ABR4PRS9</accession>
<dbReference type="Proteomes" id="UP001629113">
    <property type="component" value="Unassembled WGS sequence"/>
</dbReference>
<evidence type="ECO:0000256" key="1">
    <source>
        <dbReference type="SAM" id="MobiDB-lite"/>
    </source>
</evidence>
<sequence>MDENNRRRRQNEAPSYPAPDPRFGDQGPARGFSSSANERYRPAPLNSSPSASRSTGGATAYSGAYYPEPASTFPAALPANSMQYQQGYPQDQRHQQSFAGYNPDLMYNVTQQAAQSTTYDTTQQFQARQPAAMQMLSDVAAPYFPSDPSTAPGPPGLQHHASSGSSSAVYQQQQQQHQSPVQQGYTGNMTMGAMPQTAPEIMDQQQFETQGPGMEEAYTAYQTALKEIFQNIINGRLAEASSSLLEVSEWLLGHVGDLGLIVDEVGLHADRIRLWNEFNTAWLAIFQRQKDILESGQVARPPQSLMTQDFINKMAKDLLRMCDNVEKHGLVDYQYGVAEEQIITVLTECLDLQESIEGSSGGAAASGRAPP</sequence>
<feature type="compositionally biased region" description="Low complexity" evidence="1">
    <location>
        <begin position="158"/>
        <end position="184"/>
    </location>
</feature>
<evidence type="ECO:0000313" key="3">
    <source>
        <dbReference type="Proteomes" id="UP001629113"/>
    </source>
</evidence>
<name>A0ABR4PRS9_9HELO</name>
<evidence type="ECO:0000313" key="2">
    <source>
        <dbReference type="EMBL" id="KAL3425601.1"/>
    </source>
</evidence>
<feature type="region of interest" description="Disordered" evidence="1">
    <location>
        <begin position="143"/>
        <end position="184"/>
    </location>
</feature>
<feature type="region of interest" description="Disordered" evidence="1">
    <location>
        <begin position="1"/>
        <end position="59"/>
    </location>
</feature>